<dbReference type="Pfam" id="PF08666">
    <property type="entry name" value="SAF"/>
    <property type="match status" value="1"/>
</dbReference>
<name>A0ABW2AAN1_9MICO</name>
<protein>
    <submittedName>
        <fullName evidence="2">SAF domain-containing protein</fullName>
    </submittedName>
</protein>
<dbReference type="Proteomes" id="UP001596298">
    <property type="component" value="Unassembled WGS sequence"/>
</dbReference>
<comment type="caution">
    <text evidence="2">The sequence shown here is derived from an EMBL/GenBank/DDBJ whole genome shotgun (WGS) entry which is preliminary data.</text>
</comment>
<evidence type="ECO:0000259" key="1">
    <source>
        <dbReference type="SMART" id="SM00858"/>
    </source>
</evidence>
<accession>A0ABW2AAN1</accession>
<keyword evidence="3" id="KW-1185">Reference proteome</keyword>
<gene>
    <name evidence="2" type="ORF">ACFQDH_00710</name>
</gene>
<feature type="domain" description="SAF" evidence="1">
    <location>
        <begin position="54"/>
        <end position="115"/>
    </location>
</feature>
<dbReference type="RefSeq" id="WP_382397532.1">
    <property type="nucleotide sequence ID" value="NZ_JBHSWH010000001.1"/>
</dbReference>
<dbReference type="CDD" id="cd11614">
    <property type="entry name" value="SAF_CpaB_FlgA_like"/>
    <property type="match status" value="1"/>
</dbReference>
<dbReference type="EMBL" id="JBHSWH010000001">
    <property type="protein sequence ID" value="MFC6703830.1"/>
    <property type="molecule type" value="Genomic_DNA"/>
</dbReference>
<evidence type="ECO:0000313" key="3">
    <source>
        <dbReference type="Proteomes" id="UP001596298"/>
    </source>
</evidence>
<organism evidence="2 3">
    <name type="scientific">Flexivirga alba</name>
    <dbReference type="NCBI Taxonomy" id="702742"/>
    <lineage>
        <taxon>Bacteria</taxon>
        <taxon>Bacillati</taxon>
        <taxon>Actinomycetota</taxon>
        <taxon>Actinomycetes</taxon>
        <taxon>Micrococcales</taxon>
        <taxon>Dermacoccaceae</taxon>
        <taxon>Flexivirga</taxon>
    </lineage>
</organism>
<dbReference type="InterPro" id="IPR013974">
    <property type="entry name" value="SAF"/>
</dbReference>
<reference evidence="3" key="1">
    <citation type="journal article" date="2019" name="Int. J. Syst. Evol. Microbiol.">
        <title>The Global Catalogue of Microorganisms (GCM) 10K type strain sequencing project: providing services to taxonomists for standard genome sequencing and annotation.</title>
        <authorList>
            <consortium name="The Broad Institute Genomics Platform"/>
            <consortium name="The Broad Institute Genome Sequencing Center for Infectious Disease"/>
            <person name="Wu L."/>
            <person name="Ma J."/>
        </authorList>
    </citation>
    <scope>NUCLEOTIDE SEQUENCE [LARGE SCALE GENOMIC DNA]</scope>
    <source>
        <strain evidence="3">CCUG 58127</strain>
    </source>
</reference>
<sequence>MKGPQRLLPTTWQGPSREARWRRSRGRRVLAGLLAGCAVLAVVGAVRPADPPSYAVTVAAHDLIAGQRLGPSDVQQVRWSAADRVPGLLSSAAASGKVLTSPIRAGEPVTSARVRAARSWPSLPKGRVVIGVSSSDRVLVRVLQPGDRVDLIDTGKARTVAAAVTVVSVPDGSLREAEDHPTLSSTDAASVLVAVTTTQAAAVGSASAARSGGLGGGIQLALRAGA</sequence>
<proteinExistence type="predicted"/>
<dbReference type="SMART" id="SM00858">
    <property type="entry name" value="SAF"/>
    <property type="match status" value="1"/>
</dbReference>
<evidence type="ECO:0000313" key="2">
    <source>
        <dbReference type="EMBL" id="MFC6703830.1"/>
    </source>
</evidence>